<accession>A0A8S5U6J5</accession>
<evidence type="ECO:0000313" key="1">
    <source>
        <dbReference type="EMBL" id="DAF90105.1"/>
    </source>
</evidence>
<organism evidence="1">
    <name type="scientific">Siphoviridae sp. ctu061</name>
    <dbReference type="NCBI Taxonomy" id="2825710"/>
    <lineage>
        <taxon>Viruses</taxon>
        <taxon>Duplodnaviria</taxon>
        <taxon>Heunggongvirae</taxon>
        <taxon>Uroviricota</taxon>
        <taxon>Caudoviricetes</taxon>
    </lineage>
</organism>
<sequence>MEDHCVACGEVIPEGRQVCPICNREYEGVPALSRTDNETLICPECGTAQALDDALRGSDMPEEEKQAYKAGILKAIYK</sequence>
<reference evidence="1" key="1">
    <citation type="journal article" date="2021" name="Proc. Natl. Acad. Sci. U.S.A.">
        <title>A Catalog of Tens of Thousands of Viruses from Human Metagenomes Reveals Hidden Associations with Chronic Diseases.</title>
        <authorList>
            <person name="Tisza M.J."/>
            <person name="Buck C.B."/>
        </authorList>
    </citation>
    <scope>NUCLEOTIDE SEQUENCE</scope>
    <source>
        <strain evidence="1">Ctu061</strain>
    </source>
</reference>
<protein>
    <submittedName>
        <fullName evidence="1">Putative cytoplasmic protein</fullName>
    </submittedName>
</protein>
<proteinExistence type="predicted"/>
<dbReference type="EMBL" id="BK016021">
    <property type="protein sequence ID" value="DAF90105.1"/>
    <property type="molecule type" value="Genomic_DNA"/>
</dbReference>
<name>A0A8S5U6J5_9CAUD</name>